<dbReference type="InterPro" id="IPR017853">
    <property type="entry name" value="GH"/>
</dbReference>
<accession>A0A2H0TIL9</accession>
<dbReference type="SUPFAM" id="SSF51445">
    <property type="entry name" value="(Trans)glycosidases"/>
    <property type="match status" value="1"/>
</dbReference>
<sequence>MRRIIKKIILGILIFLLVFAGYLFLGSPPQAEEITWGVNFSQKHSQNLGLNWRENYLALLEDLNAKNLKVSAHWDLLEPEKDRYFFEDLDWQILEAENHNAKILLVIGMKSGRWPECHIPEWAKNLNKEEQ</sequence>
<feature type="non-terminal residue" evidence="1">
    <location>
        <position position="131"/>
    </location>
</feature>
<dbReference type="Proteomes" id="UP000228909">
    <property type="component" value="Unassembled WGS sequence"/>
</dbReference>
<dbReference type="Gene3D" id="3.20.20.80">
    <property type="entry name" value="Glycosidases"/>
    <property type="match status" value="1"/>
</dbReference>
<evidence type="ECO:0000313" key="1">
    <source>
        <dbReference type="EMBL" id="PIR71393.1"/>
    </source>
</evidence>
<evidence type="ECO:0000313" key="2">
    <source>
        <dbReference type="Proteomes" id="UP000228909"/>
    </source>
</evidence>
<name>A0A2H0TIL9_9BACT</name>
<comment type="caution">
    <text evidence="1">The sequence shown here is derived from an EMBL/GenBank/DDBJ whole genome shotgun (WGS) entry which is preliminary data.</text>
</comment>
<gene>
    <name evidence="1" type="ORF">COU43_02900</name>
</gene>
<reference evidence="2" key="1">
    <citation type="submission" date="2017-09" db="EMBL/GenBank/DDBJ databases">
        <title>Depth-based differentiation of microbial function through sediment-hosted aquifers and enrichment of novel symbionts in the deep terrestrial subsurface.</title>
        <authorList>
            <person name="Probst A.J."/>
            <person name="Ladd B."/>
            <person name="Jarett J.K."/>
            <person name="Geller-Mcgrath D.E."/>
            <person name="Sieber C.M.K."/>
            <person name="Emerson J.B."/>
            <person name="Anantharaman K."/>
            <person name="Thomas B.C."/>
            <person name="Malmstrom R."/>
            <person name="Stieglmeier M."/>
            <person name="Klingl A."/>
            <person name="Woyke T."/>
            <person name="Ryan C.M."/>
            <person name="Banfield J.F."/>
        </authorList>
    </citation>
    <scope>NUCLEOTIDE SEQUENCE [LARGE SCALE GENOMIC DNA]</scope>
</reference>
<proteinExistence type="predicted"/>
<protein>
    <recommendedName>
        <fullName evidence="3">Glycoside hydrolase family 42 N-terminal domain-containing protein</fullName>
    </recommendedName>
</protein>
<dbReference type="EMBL" id="PFCK01000082">
    <property type="protein sequence ID" value="PIR71393.1"/>
    <property type="molecule type" value="Genomic_DNA"/>
</dbReference>
<organism evidence="1 2">
    <name type="scientific">Candidatus Nealsonbacteria bacterium CG10_big_fil_rev_8_21_14_0_10_37_25</name>
    <dbReference type="NCBI Taxonomy" id="1974711"/>
    <lineage>
        <taxon>Bacteria</taxon>
        <taxon>Candidatus Nealsoniibacteriota</taxon>
    </lineage>
</organism>
<evidence type="ECO:0008006" key="3">
    <source>
        <dbReference type="Google" id="ProtNLM"/>
    </source>
</evidence>
<dbReference type="AlphaFoldDB" id="A0A2H0TIL9"/>